<gene>
    <name evidence="7" type="ORF">IRI77_27530</name>
</gene>
<dbReference type="NCBIfam" id="TIGR02937">
    <property type="entry name" value="sigma70-ECF"/>
    <property type="match status" value="1"/>
</dbReference>
<dbReference type="EMBL" id="CP063849">
    <property type="protein sequence ID" value="QOY86521.1"/>
    <property type="molecule type" value="Genomic_DNA"/>
</dbReference>
<keyword evidence="3" id="KW-0731">Sigma factor</keyword>
<dbReference type="Pfam" id="PF04542">
    <property type="entry name" value="Sigma70_r2"/>
    <property type="match status" value="1"/>
</dbReference>
<reference evidence="7 8" key="1">
    <citation type="submission" date="2020-10" db="EMBL/GenBank/DDBJ databases">
        <title>Complete genome sequence of Paludibaculum fermentans P105T, a facultatively anaerobic acidobacterium capable of dissimilatory Fe(III) reduction.</title>
        <authorList>
            <person name="Dedysh S.N."/>
            <person name="Beletsky A.V."/>
            <person name="Kulichevskaya I.S."/>
            <person name="Mardanov A.V."/>
            <person name="Ravin N.V."/>
        </authorList>
    </citation>
    <scope>NUCLEOTIDE SEQUENCE [LARGE SCALE GENOMIC DNA]</scope>
    <source>
        <strain evidence="7 8">P105</strain>
    </source>
</reference>
<evidence type="ECO:0000259" key="6">
    <source>
        <dbReference type="Pfam" id="PF08281"/>
    </source>
</evidence>
<dbReference type="Proteomes" id="UP000593892">
    <property type="component" value="Chromosome"/>
</dbReference>
<dbReference type="Pfam" id="PF08281">
    <property type="entry name" value="Sigma70_r4_2"/>
    <property type="match status" value="1"/>
</dbReference>
<feature type="domain" description="RNA polymerase sigma factor 70 region 4 type 2" evidence="6">
    <location>
        <begin position="118"/>
        <end position="166"/>
    </location>
</feature>
<dbReference type="InterPro" id="IPR014284">
    <property type="entry name" value="RNA_pol_sigma-70_dom"/>
</dbReference>
<dbReference type="InterPro" id="IPR013325">
    <property type="entry name" value="RNA_pol_sigma_r2"/>
</dbReference>
<dbReference type="SUPFAM" id="SSF88659">
    <property type="entry name" value="Sigma3 and sigma4 domains of RNA polymerase sigma factors"/>
    <property type="match status" value="1"/>
</dbReference>
<dbReference type="InterPro" id="IPR013249">
    <property type="entry name" value="RNA_pol_sigma70_r4_t2"/>
</dbReference>
<dbReference type="PANTHER" id="PTHR43133">
    <property type="entry name" value="RNA POLYMERASE ECF-TYPE SIGMA FACTO"/>
    <property type="match status" value="1"/>
</dbReference>
<protein>
    <submittedName>
        <fullName evidence="7">Sigma-70 family RNA polymerase sigma factor</fullName>
    </submittedName>
</protein>
<evidence type="ECO:0000313" key="8">
    <source>
        <dbReference type="Proteomes" id="UP000593892"/>
    </source>
</evidence>
<dbReference type="GO" id="GO:0016987">
    <property type="term" value="F:sigma factor activity"/>
    <property type="evidence" value="ECO:0007669"/>
    <property type="project" value="UniProtKB-KW"/>
</dbReference>
<comment type="similarity">
    <text evidence="1">Belongs to the sigma-70 factor family. ECF subfamily.</text>
</comment>
<dbReference type="RefSeq" id="WP_194448190.1">
    <property type="nucleotide sequence ID" value="NZ_CP063849.1"/>
</dbReference>
<dbReference type="InterPro" id="IPR007627">
    <property type="entry name" value="RNA_pol_sigma70_r2"/>
</dbReference>
<evidence type="ECO:0000256" key="1">
    <source>
        <dbReference type="ARBA" id="ARBA00010641"/>
    </source>
</evidence>
<organism evidence="7 8">
    <name type="scientific">Paludibaculum fermentans</name>
    <dbReference type="NCBI Taxonomy" id="1473598"/>
    <lineage>
        <taxon>Bacteria</taxon>
        <taxon>Pseudomonadati</taxon>
        <taxon>Acidobacteriota</taxon>
        <taxon>Terriglobia</taxon>
        <taxon>Bryobacterales</taxon>
        <taxon>Bryobacteraceae</taxon>
        <taxon>Paludibaculum</taxon>
    </lineage>
</organism>
<evidence type="ECO:0000256" key="3">
    <source>
        <dbReference type="ARBA" id="ARBA00023082"/>
    </source>
</evidence>
<dbReference type="Gene3D" id="1.10.10.10">
    <property type="entry name" value="Winged helix-like DNA-binding domain superfamily/Winged helix DNA-binding domain"/>
    <property type="match status" value="1"/>
</dbReference>
<keyword evidence="8" id="KW-1185">Reference proteome</keyword>
<name>A0A7S7NMV9_PALFE</name>
<evidence type="ECO:0000256" key="2">
    <source>
        <dbReference type="ARBA" id="ARBA00023015"/>
    </source>
</evidence>
<dbReference type="AlphaFoldDB" id="A0A7S7NMV9"/>
<dbReference type="GO" id="GO:0003677">
    <property type="term" value="F:DNA binding"/>
    <property type="evidence" value="ECO:0007669"/>
    <property type="project" value="InterPro"/>
</dbReference>
<proteinExistence type="inferred from homology"/>
<evidence type="ECO:0000313" key="7">
    <source>
        <dbReference type="EMBL" id="QOY86521.1"/>
    </source>
</evidence>
<evidence type="ECO:0000256" key="4">
    <source>
        <dbReference type="ARBA" id="ARBA00023163"/>
    </source>
</evidence>
<dbReference type="PANTHER" id="PTHR43133:SF51">
    <property type="entry name" value="RNA POLYMERASE SIGMA FACTOR"/>
    <property type="match status" value="1"/>
</dbReference>
<dbReference type="KEGG" id="pfer:IRI77_27530"/>
<accession>A0A7S7NMV9</accession>
<evidence type="ECO:0000259" key="5">
    <source>
        <dbReference type="Pfam" id="PF04542"/>
    </source>
</evidence>
<dbReference type="SUPFAM" id="SSF88946">
    <property type="entry name" value="Sigma2 domain of RNA polymerase sigma factors"/>
    <property type="match status" value="1"/>
</dbReference>
<dbReference type="Gene3D" id="1.10.1740.10">
    <property type="match status" value="1"/>
</dbReference>
<dbReference type="InterPro" id="IPR039425">
    <property type="entry name" value="RNA_pol_sigma-70-like"/>
</dbReference>
<dbReference type="InterPro" id="IPR036388">
    <property type="entry name" value="WH-like_DNA-bd_sf"/>
</dbReference>
<sequence>MIFREVEDRDLVLRARKGKVDAYNALVSRWETKMYNYLLRLTSHSEDAQDLCQDVFLKAYQHLAKLDDPARFGPWLYRIAHNEAMSHLRRQRPEDELVDQAVGSMPGRRMAPVEVTLAVESALARLSSEQREAVILKIYEGFKFDEIAEILDCPASTIKSRVYTGLDLLKEILAPVVRGPVPGAE</sequence>
<dbReference type="CDD" id="cd06171">
    <property type="entry name" value="Sigma70_r4"/>
    <property type="match status" value="1"/>
</dbReference>
<keyword evidence="4" id="KW-0804">Transcription</keyword>
<keyword evidence="2" id="KW-0805">Transcription regulation</keyword>
<dbReference type="InterPro" id="IPR013324">
    <property type="entry name" value="RNA_pol_sigma_r3/r4-like"/>
</dbReference>
<feature type="domain" description="RNA polymerase sigma-70 region 2" evidence="5">
    <location>
        <begin position="26"/>
        <end position="92"/>
    </location>
</feature>
<dbReference type="GO" id="GO:0006352">
    <property type="term" value="P:DNA-templated transcription initiation"/>
    <property type="evidence" value="ECO:0007669"/>
    <property type="project" value="InterPro"/>
</dbReference>